<keyword evidence="2" id="KW-1003">Cell membrane</keyword>
<dbReference type="PANTHER" id="PTHR42643:SF24">
    <property type="entry name" value="IONOTROPIC RECEPTOR 60A"/>
    <property type="match status" value="1"/>
</dbReference>
<feature type="transmembrane region" description="Helical" evidence="8">
    <location>
        <begin position="282"/>
        <end position="306"/>
    </location>
</feature>
<evidence type="ECO:0000256" key="6">
    <source>
        <dbReference type="ARBA" id="ARBA00023170"/>
    </source>
</evidence>
<keyword evidence="3 8" id="KW-0812">Transmembrane</keyword>
<evidence type="ECO:0000313" key="10">
    <source>
        <dbReference type="Proteomes" id="UP000007819"/>
    </source>
</evidence>
<comment type="subcellular location">
    <subcellularLocation>
        <location evidence="1">Cell membrane</location>
        <topology evidence="1">Multi-pass membrane protein</topology>
    </subcellularLocation>
</comment>
<evidence type="ECO:0000256" key="4">
    <source>
        <dbReference type="ARBA" id="ARBA00022989"/>
    </source>
</evidence>
<dbReference type="InterPro" id="IPR052192">
    <property type="entry name" value="Insect_Ionotropic_Sensory_Rcpt"/>
</dbReference>
<proteinExistence type="predicted"/>
<keyword evidence="10" id="KW-1185">Reference proteome</keyword>
<reference evidence="9" key="2">
    <citation type="submission" date="2022-06" db="UniProtKB">
        <authorList>
            <consortium name="EnsemblMetazoa"/>
        </authorList>
    </citation>
    <scope>IDENTIFICATION</scope>
</reference>
<evidence type="ECO:0000256" key="5">
    <source>
        <dbReference type="ARBA" id="ARBA00023136"/>
    </source>
</evidence>
<organism evidence="9 10">
    <name type="scientific">Acyrthosiphon pisum</name>
    <name type="common">Pea aphid</name>
    <dbReference type="NCBI Taxonomy" id="7029"/>
    <lineage>
        <taxon>Eukaryota</taxon>
        <taxon>Metazoa</taxon>
        <taxon>Ecdysozoa</taxon>
        <taxon>Arthropoda</taxon>
        <taxon>Hexapoda</taxon>
        <taxon>Insecta</taxon>
        <taxon>Pterygota</taxon>
        <taxon>Neoptera</taxon>
        <taxon>Paraneoptera</taxon>
        <taxon>Hemiptera</taxon>
        <taxon>Sternorrhyncha</taxon>
        <taxon>Aphidomorpha</taxon>
        <taxon>Aphidoidea</taxon>
        <taxon>Aphididae</taxon>
        <taxon>Macrosiphini</taxon>
        <taxon>Acyrthosiphon</taxon>
    </lineage>
</organism>
<reference evidence="10" key="1">
    <citation type="submission" date="2010-06" db="EMBL/GenBank/DDBJ databases">
        <authorList>
            <person name="Jiang H."/>
            <person name="Abraham K."/>
            <person name="Ali S."/>
            <person name="Alsbrooks S.L."/>
            <person name="Anim B.N."/>
            <person name="Anosike U.S."/>
            <person name="Attaway T."/>
            <person name="Bandaranaike D.P."/>
            <person name="Battles P.K."/>
            <person name="Bell S.N."/>
            <person name="Bell A.V."/>
            <person name="Beltran B."/>
            <person name="Bickham C."/>
            <person name="Bustamante Y."/>
            <person name="Caleb T."/>
            <person name="Canada A."/>
            <person name="Cardenas V."/>
            <person name="Carter K."/>
            <person name="Chacko J."/>
            <person name="Chandrabose M.N."/>
            <person name="Chavez D."/>
            <person name="Chavez A."/>
            <person name="Chen L."/>
            <person name="Chu H.-S."/>
            <person name="Claassen K.J."/>
            <person name="Cockrell R."/>
            <person name="Collins M."/>
            <person name="Cooper J.A."/>
            <person name="Cree A."/>
            <person name="Curry S.M."/>
            <person name="Da Y."/>
            <person name="Dao M.D."/>
            <person name="Das B."/>
            <person name="Davila M.-L."/>
            <person name="Davy-Carroll L."/>
            <person name="Denson S."/>
            <person name="Dinh H."/>
            <person name="Ebong V.E."/>
            <person name="Edwards J.R."/>
            <person name="Egan A."/>
            <person name="El-Daye J."/>
            <person name="Escobedo L."/>
            <person name="Fernandez S."/>
            <person name="Fernando P.R."/>
            <person name="Flagg N."/>
            <person name="Forbes L.D."/>
            <person name="Fowler R.G."/>
            <person name="Fu Q."/>
            <person name="Gabisi R.A."/>
            <person name="Ganer J."/>
            <person name="Garbino Pronczuk A."/>
            <person name="Garcia R.M."/>
            <person name="Garner T."/>
            <person name="Garrett T.E."/>
            <person name="Gonzalez D.A."/>
            <person name="Hamid H."/>
            <person name="Hawkins E.S."/>
            <person name="Hirani K."/>
            <person name="Hogues M.E."/>
            <person name="Hollins B."/>
            <person name="Hsiao C.-H."/>
            <person name="Jabil R."/>
            <person name="James M.L."/>
            <person name="Jhangiani S.N."/>
            <person name="Johnson B."/>
            <person name="Johnson Q."/>
            <person name="Joshi V."/>
            <person name="Kalu J.B."/>
            <person name="Kam C."/>
            <person name="Kashfia A."/>
            <person name="Keebler J."/>
            <person name="Kisamo H."/>
            <person name="Kovar C.L."/>
            <person name="Lago L.A."/>
            <person name="Lai C.-Y."/>
            <person name="Laidlaw J."/>
            <person name="Lara F."/>
            <person name="Le T.-K."/>
            <person name="Lee S.L."/>
            <person name="Legall F.H."/>
            <person name="Lemon S.J."/>
            <person name="Lewis L.R."/>
            <person name="Li B."/>
            <person name="Liu Y."/>
            <person name="Liu Y.-S."/>
            <person name="Lopez J."/>
            <person name="Lozado R.J."/>
            <person name="Lu J."/>
            <person name="Madu R.C."/>
            <person name="Maheshwari M."/>
            <person name="Maheshwari R."/>
            <person name="Malloy K."/>
            <person name="Martinez E."/>
            <person name="Mathew T."/>
            <person name="Mercado I.C."/>
            <person name="Mercado C."/>
            <person name="Meyer B."/>
            <person name="Montgomery K."/>
            <person name="Morgan M.B."/>
            <person name="Munidasa M."/>
            <person name="Nazareth L.V."/>
            <person name="Nelson J."/>
            <person name="Ng B.M."/>
            <person name="Nguyen N.B."/>
            <person name="Nguyen P.Q."/>
            <person name="Nguyen T."/>
            <person name="Obregon M."/>
            <person name="Okwuonu G.O."/>
            <person name="Onwere C.G."/>
            <person name="Orozco G."/>
            <person name="Parra A."/>
            <person name="Patel S."/>
            <person name="Patil S."/>
            <person name="Perez A."/>
            <person name="Perez Y."/>
            <person name="Pham C."/>
            <person name="Primus E.L."/>
            <person name="Pu L.-L."/>
            <person name="Puazo M."/>
            <person name="Qin X."/>
            <person name="Quiroz J.B."/>
            <person name="Reese J."/>
            <person name="Richards S."/>
            <person name="Rives C.M."/>
            <person name="Robberts R."/>
            <person name="Ruiz S.J."/>
            <person name="Ruiz M.J."/>
            <person name="Santibanez J."/>
            <person name="Schneider B.W."/>
            <person name="Sisson I."/>
            <person name="Smith M."/>
            <person name="Sodergren E."/>
            <person name="Song X.-Z."/>
            <person name="Song B.B."/>
            <person name="Summersgill H."/>
            <person name="Thelus R."/>
            <person name="Thornton R.D."/>
            <person name="Trejos Z.Y."/>
            <person name="Usmani K."/>
            <person name="Vattathil S."/>
            <person name="Villasana D."/>
            <person name="Walker D.L."/>
            <person name="Wang S."/>
            <person name="Wang K."/>
            <person name="White C.S."/>
            <person name="Williams A.C."/>
            <person name="Williamson J."/>
            <person name="Wilson K."/>
            <person name="Woghiren I.O."/>
            <person name="Woodworth J.R."/>
            <person name="Worley K.C."/>
            <person name="Wright R.A."/>
            <person name="Wu W."/>
            <person name="Young L."/>
            <person name="Zhang L."/>
            <person name="Zhang J."/>
            <person name="Zhu Y."/>
            <person name="Muzny D.M."/>
            <person name="Weinstock G."/>
            <person name="Gibbs R.A."/>
        </authorList>
    </citation>
    <scope>NUCLEOTIDE SEQUENCE [LARGE SCALE GENOMIC DNA]</scope>
    <source>
        <strain evidence="10">LSR1</strain>
    </source>
</reference>
<name>A0A8R2JQ09_ACYPI</name>
<evidence type="ECO:0000256" key="7">
    <source>
        <dbReference type="ARBA" id="ARBA00023180"/>
    </source>
</evidence>
<dbReference type="EnsemblMetazoa" id="XM_029488368.1">
    <property type="protein sequence ID" value="XP_029344228.1"/>
    <property type="gene ID" value="LOC100568790"/>
</dbReference>
<dbReference type="AlphaFoldDB" id="A0A8R2JQ09"/>
<accession>A0A8R2JQ09</accession>
<dbReference type="GO" id="GO:0005886">
    <property type="term" value="C:plasma membrane"/>
    <property type="evidence" value="ECO:0007669"/>
    <property type="project" value="UniProtKB-SubCell"/>
</dbReference>
<dbReference type="OrthoDB" id="8195814at2759"/>
<keyword evidence="4 8" id="KW-1133">Transmembrane helix</keyword>
<feature type="transmembrane region" description="Helical" evidence="8">
    <location>
        <begin position="97"/>
        <end position="118"/>
    </location>
</feature>
<protein>
    <recommendedName>
        <fullName evidence="11">Ionotropic glutamate receptor C-terminal domain-containing protein</fullName>
    </recommendedName>
</protein>
<dbReference type="KEGG" id="api:100568790"/>
<keyword evidence="7" id="KW-0325">Glycoprotein</keyword>
<feature type="transmembrane region" description="Helical" evidence="8">
    <location>
        <begin position="32"/>
        <end position="52"/>
    </location>
</feature>
<dbReference type="PANTHER" id="PTHR42643">
    <property type="entry name" value="IONOTROPIC RECEPTOR 20A-RELATED"/>
    <property type="match status" value="1"/>
</dbReference>
<evidence type="ECO:0000256" key="3">
    <source>
        <dbReference type="ARBA" id="ARBA00022692"/>
    </source>
</evidence>
<evidence type="ECO:0000256" key="8">
    <source>
        <dbReference type="SAM" id="Phobius"/>
    </source>
</evidence>
<evidence type="ECO:0000313" key="9">
    <source>
        <dbReference type="EnsemblMetazoa" id="XP_029344228.1"/>
    </source>
</evidence>
<dbReference type="GeneID" id="100568790"/>
<sequence length="311" mass="35935">MIHKPYHYTRNNGLDFICFIVPKAETLTRLQILWMTFTVEVWLCVAVTYALMTKSFQIFNKLNLSGGRKISDPFMTSLQVVLGMGVCSLPKHVAGRIFFVSCSVACFVMVILFQASMVTKLSKETSHKEIDTLEELDKSGMEIRTSLRYVRDALAIYSTTKSLANKIDLEKDRQGYIASKFVFIARIMNLSLSKYSNFIGHFEQQSVELHIVRECPLKYYLTYAIAIDFPFLDELNDLLTRFQEAGITLKWKTDIQKLELVYYEPLNSNSSKGLKAYSLNDLWFAFVFLFVGYILSMIALMLEFIFKKFQK</sequence>
<evidence type="ECO:0000256" key="2">
    <source>
        <dbReference type="ARBA" id="ARBA00022475"/>
    </source>
</evidence>
<dbReference type="RefSeq" id="XP_029344228.1">
    <property type="nucleotide sequence ID" value="XM_029488368.1"/>
</dbReference>
<dbReference type="Gene3D" id="1.10.287.70">
    <property type="match status" value="1"/>
</dbReference>
<evidence type="ECO:0008006" key="11">
    <source>
        <dbReference type="Google" id="ProtNLM"/>
    </source>
</evidence>
<evidence type="ECO:0000256" key="1">
    <source>
        <dbReference type="ARBA" id="ARBA00004651"/>
    </source>
</evidence>
<keyword evidence="5 8" id="KW-0472">Membrane</keyword>
<dbReference type="Proteomes" id="UP000007819">
    <property type="component" value="Chromosome A1"/>
</dbReference>
<keyword evidence="6" id="KW-0675">Receptor</keyword>